<dbReference type="Gene3D" id="3.90.1010.10">
    <property type="match status" value="1"/>
</dbReference>
<dbReference type="CDD" id="cd06664">
    <property type="entry name" value="IscU_like"/>
    <property type="match status" value="1"/>
</dbReference>
<accession>A0A1T5IN88</accession>
<dbReference type="SUPFAM" id="SSF82649">
    <property type="entry name" value="SufE/NifU"/>
    <property type="match status" value="1"/>
</dbReference>
<name>A0A1T5IN88_9MICO</name>
<evidence type="ECO:0000313" key="3">
    <source>
        <dbReference type="Proteomes" id="UP000190857"/>
    </source>
</evidence>
<dbReference type="RefSeq" id="WP_079726842.1">
    <property type="nucleotide sequence ID" value="NZ_FUZP01000001.1"/>
</dbReference>
<organism evidence="2 3">
    <name type="scientific">Okibacterium fritillariae</name>
    <dbReference type="NCBI Taxonomy" id="123320"/>
    <lineage>
        <taxon>Bacteria</taxon>
        <taxon>Bacillati</taxon>
        <taxon>Actinomycetota</taxon>
        <taxon>Actinomycetes</taxon>
        <taxon>Micrococcales</taxon>
        <taxon>Microbacteriaceae</taxon>
        <taxon>Okibacterium</taxon>
    </lineage>
</organism>
<feature type="domain" description="NIF system FeS cluster assembly NifU N-terminal" evidence="1">
    <location>
        <begin position="80"/>
        <end position="156"/>
    </location>
</feature>
<dbReference type="Proteomes" id="UP000190857">
    <property type="component" value="Unassembled WGS sequence"/>
</dbReference>
<dbReference type="InterPro" id="IPR002871">
    <property type="entry name" value="NIF_FeS_clus_asmbl_NifU_N"/>
</dbReference>
<dbReference type="GO" id="GO:0005506">
    <property type="term" value="F:iron ion binding"/>
    <property type="evidence" value="ECO:0007669"/>
    <property type="project" value="InterPro"/>
</dbReference>
<sequence>MASPELAGLYQQVILDHSKLRKGSGLVDGGVAESHQLNPTCGDEITLRLHLVEGSGSGLGSDSGNAGTAGDGTHGSASEPIIERLSWDGQGCSISMASASLLSELAPGLTPTELTERIALFREMMRSRGAGVEDDEPLGDAAVLESVSKYIARVKCAMLAWVAAEDTVQQVTAGRA</sequence>
<dbReference type="STRING" id="123320.SAMN06309945_0643"/>
<dbReference type="EMBL" id="FUZP01000001">
    <property type="protein sequence ID" value="SKC40512.1"/>
    <property type="molecule type" value="Genomic_DNA"/>
</dbReference>
<evidence type="ECO:0000313" key="2">
    <source>
        <dbReference type="EMBL" id="SKC40512.1"/>
    </source>
</evidence>
<reference evidence="2 3" key="1">
    <citation type="submission" date="2017-02" db="EMBL/GenBank/DDBJ databases">
        <authorList>
            <person name="Peterson S.W."/>
        </authorList>
    </citation>
    <scope>NUCLEOTIDE SEQUENCE [LARGE SCALE GENOMIC DNA]</scope>
    <source>
        <strain evidence="2 3">VKM Ac-2059</strain>
    </source>
</reference>
<dbReference type="GO" id="GO:0016226">
    <property type="term" value="P:iron-sulfur cluster assembly"/>
    <property type="evidence" value="ECO:0007669"/>
    <property type="project" value="InterPro"/>
</dbReference>
<proteinExistence type="predicted"/>
<dbReference type="AlphaFoldDB" id="A0A1T5IN88"/>
<dbReference type="GO" id="GO:0051536">
    <property type="term" value="F:iron-sulfur cluster binding"/>
    <property type="evidence" value="ECO:0007669"/>
    <property type="project" value="InterPro"/>
</dbReference>
<keyword evidence="3" id="KW-1185">Reference proteome</keyword>
<evidence type="ECO:0000259" key="1">
    <source>
        <dbReference type="Pfam" id="PF01592"/>
    </source>
</evidence>
<dbReference type="OrthoDB" id="9804157at2"/>
<gene>
    <name evidence="2" type="ORF">SAMN06309945_0643</name>
</gene>
<dbReference type="Pfam" id="PF01592">
    <property type="entry name" value="NifU_N"/>
    <property type="match status" value="1"/>
</dbReference>
<protein>
    <submittedName>
        <fullName evidence="2">Nitrogen fixation protein NifU</fullName>
    </submittedName>
</protein>